<evidence type="ECO:0000256" key="5">
    <source>
        <dbReference type="ARBA" id="ARBA00022989"/>
    </source>
</evidence>
<dbReference type="InterPro" id="IPR011701">
    <property type="entry name" value="MFS"/>
</dbReference>
<gene>
    <name evidence="9" type="ORF">OSB52_16870</name>
</gene>
<keyword evidence="10" id="KW-1185">Reference proteome</keyword>
<feature type="transmembrane region" description="Helical" evidence="7">
    <location>
        <begin position="111"/>
        <end position="137"/>
    </location>
</feature>
<dbReference type="GO" id="GO:0022857">
    <property type="term" value="F:transmembrane transporter activity"/>
    <property type="evidence" value="ECO:0007669"/>
    <property type="project" value="InterPro"/>
</dbReference>
<feature type="transmembrane region" description="Helical" evidence="7">
    <location>
        <begin position="337"/>
        <end position="356"/>
    </location>
</feature>
<dbReference type="PROSITE" id="PS00216">
    <property type="entry name" value="SUGAR_TRANSPORT_1"/>
    <property type="match status" value="1"/>
</dbReference>
<feature type="transmembrane region" description="Helical" evidence="7">
    <location>
        <begin position="53"/>
        <end position="74"/>
    </location>
</feature>
<feature type="transmembrane region" description="Helical" evidence="7">
    <location>
        <begin position="86"/>
        <end position="105"/>
    </location>
</feature>
<dbReference type="EMBL" id="JAPKFM010000019">
    <property type="protein sequence ID" value="MCX2965762.1"/>
    <property type="molecule type" value="Genomic_DNA"/>
</dbReference>
<dbReference type="Pfam" id="PF07690">
    <property type="entry name" value="MFS_1"/>
    <property type="match status" value="2"/>
</dbReference>
<feature type="transmembrane region" description="Helical" evidence="7">
    <location>
        <begin position="174"/>
        <end position="195"/>
    </location>
</feature>
<feature type="transmembrane region" description="Helical" evidence="7">
    <location>
        <begin position="305"/>
        <end position="325"/>
    </location>
</feature>
<evidence type="ECO:0000256" key="2">
    <source>
        <dbReference type="ARBA" id="ARBA00022448"/>
    </source>
</evidence>
<dbReference type="Proteomes" id="UP001143347">
    <property type="component" value="Unassembled WGS sequence"/>
</dbReference>
<feature type="domain" description="Major facilitator superfamily (MFS) profile" evidence="8">
    <location>
        <begin position="20"/>
        <end position="452"/>
    </location>
</feature>
<feature type="transmembrane region" description="Helical" evidence="7">
    <location>
        <begin position="207"/>
        <end position="227"/>
    </location>
</feature>
<protein>
    <submittedName>
        <fullName evidence="9">MFS transporter</fullName>
    </submittedName>
</protein>
<reference evidence="9" key="1">
    <citation type="submission" date="2022-10" db="EMBL/GenBank/DDBJ databases">
        <title>WGS of marine actinomycetes from Thailand.</title>
        <authorList>
            <person name="Thawai C."/>
        </authorList>
    </citation>
    <scope>NUCLEOTIDE SEQUENCE</scope>
    <source>
        <strain evidence="9">SW21</strain>
    </source>
</reference>
<feature type="transmembrane region" description="Helical" evidence="7">
    <location>
        <begin position="144"/>
        <end position="162"/>
    </location>
</feature>
<comment type="subcellular location">
    <subcellularLocation>
        <location evidence="1">Cell membrane</location>
        <topology evidence="1">Multi-pass membrane protein</topology>
    </subcellularLocation>
</comment>
<dbReference type="PANTHER" id="PTHR42718">
    <property type="entry name" value="MAJOR FACILITATOR SUPERFAMILY MULTIDRUG TRANSPORTER MFSC"/>
    <property type="match status" value="1"/>
</dbReference>
<dbReference type="CDD" id="cd17321">
    <property type="entry name" value="MFS_MMR_MDR_like"/>
    <property type="match status" value="1"/>
</dbReference>
<evidence type="ECO:0000256" key="4">
    <source>
        <dbReference type="ARBA" id="ARBA00022692"/>
    </source>
</evidence>
<name>A0A9X3D6T2_9ACTN</name>
<keyword evidence="5 7" id="KW-1133">Transmembrane helix</keyword>
<dbReference type="GO" id="GO:0005886">
    <property type="term" value="C:plasma membrane"/>
    <property type="evidence" value="ECO:0007669"/>
    <property type="project" value="UniProtKB-SubCell"/>
</dbReference>
<evidence type="ECO:0000313" key="10">
    <source>
        <dbReference type="Proteomes" id="UP001143347"/>
    </source>
</evidence>
<evidence type="ECO:0000256" key="3">
    <source>
        <dbReference type="ARBA" id="ARBA00022475"/>
    </source>
</evidence>
<evidence type="ECO:0000256" key="7">
    <source>
        <dbReference type="SAM" id="Phobius"/>
    </source>
</evidence>
<proteinExistence type="predicted"/>
<keyword evidence="2" id="KW-0813">Transport</keyword>
<sequence>MVERRDDEQARGDDAGTPLALAALLTGTLVGTVSNNVVNVPLTDILDDFDAPLGRGVLVVVGFLLTFAATMPLAGYIADRYGRRRVYCAALVGTAVCSAGAATAPTLEVLIAWRALGGLAAAVFAPAVMGLIAWLFGPRRRARAVGAWASVNGIGQAVGPSLGGLMADAWGWRWVFVPLIPCALIGLILTLRSVPRYPARVMRLDKFGAATLTLGSALLILAVTLVGSGGVPLWISGVLALGAAVLLTVCVVHCRRVPVPFLDVGDIVEPRFVRSALAAFAQMFALGATLLVIPLYVVGDGGSTSVAGALLFALPATMAILAPIVGTISDRLGARRVLRTGLVVLCASQIALGVVIVADAGFIWLVAVLIVGGAGIALVQTPAAAGSTRSAAGARGTGLGLFNLMRFGGSALGAAWVAVALAHGGHAVLFAVTAAIAAGGFAASFLGRTPTPDAPAPDDHLEPAAR</sequence>
<keyword evidence="4 7" id="KW-0812">Transmembrane</keyword>
<dbReference type="InterPro" id="IPR020846">
    <property type="entry name" value="MFS_dom"/>
</dbReference>
<dbReference type="InterPro" id="IPR005829">
    <property type="entry name" value="Sugar_transporter_CS"/>
</dbReference>
<feature type="transmembrane region" description="Helical" evidence="7">
    <location>
        <begin position="400"/>
        <end position="421"/>
    </location>
</feature>
<comment type="caution">
    <text evidence="9">The sequence shown here is derived from an EMBL/GenBank/DDBJ whole genome shotgun (WGS) entry which is preliminary data.</text>
</comment>
<keyword evidence="3" id="KW-1003">Cell membrane</keyword>
<feature type="transmembrane region" description="Helical" evidence="7">
    <location>
        <begin position="362"/>
        <end position="379"/>
    </location>
</feature>
<feature type="transmembrane region" description="Helical" evidence="7">
    <location>
        <begin position="233"/>
        <end position="254"/>
    </location>
</feature>
<dbReference type="RefSeq" id="WP_266062808.1">
    <property type="nucleotide sequence ID" value="NZ_JAPKFM010000019.1"/>
</dbReference>
<dbReference type="InterPro" id="IPR036259">
    <property type="entry name" value="MFS_trans_sf"/>
</dbReference>
<evidence type="ECO:0000256" key="6">
    <source>
        <dbReference type="ARBA" id="ARBA00023136"/>
    </source>
</evidence>
<evidence type="ECO:0000259" key="8">
    <source>
        <dbReference type="PROSITE" id="PS50850"/>
    </source>
</evidence>
<organism evidence="9 10">
    <name type="scientific">Gordonia aquimaris</name>
    <dbReference type="NCBI Taxonomy" id="2984863"/>
    <lineage>
        <taxon>Bacteria</taxon>
        <taxon>Bacillati</taxon>
        <taxon>Actinomycetota</taxon>
        <taxon>Actinomycetes</taxon>
        <taxon>Mycobacteriales</taxon>
        <taxon>Gordoniaceae</taxon>
        <taxon>Gordonia</taxon>
    </lineage>
</organism>
<dbReference type="PRINTS" id="PR01036">
    <property type="entry name" value="TCRTETB"/>
</dbReference>
<feature type="transmembrane region" description="Helical" evidence="7">
    <location>
        <begin position="15"/>
        <end position="33"/>
    </location>
</feature>
<feature type="transmembrane region" description="Helical" evidence="7">
    <location>
        <begin position="275"/>
        <end position="299"/>
    </location>
</feature>
<feature type="transmembrane region" description="Helical" evidence="7">
    <location>
        <begin position="427"/>
        <end position="446"/>
    </location>
</feature>
<accession>A0A9X3D6T2</accession>
<evidence type="ECO:0000256" key="1">
    <source>
        <dbReference type="ARBA" id="ARBA00004651"/>
    </source>
</evidence>
<dbReference type="SUPFAM" id="SSF103473">
    <property type="entry name" value="MFS general substrate transporter"/>
    <property type="match status" value="1"/>
</dbReference>
<keyword evidence="6 7" id="KW-0472">Membrane</keyword>
<dbReference type="PANTHER" id="PTHR42718:SF46">
    <property type="entry name" value="BLR6921 PROTEIN"/>
    <property type="match status" value="1"/>
</dbReference>
<evidence type="ECO:0000313" key="9">
    <source>
        <dbReference type="EMBL" id="MCX2965762.1"/>
    </source>
</evidence>
<dbReference type="AlphaFoldDB" id="A0A9X3D6T2"/>
<dbReference type="PROSITE" id="PS50850">
    <property type="entry name" value="MFS"/>
    <property type="match status" value="1"/>
</dbReference>
<dbReference type="Gene3D" id="1.20.1250.20">
    <property type="entry name" value="MFS general substrate transporter like domains"/>
    <property type="match status" value="2"/>
</dbReference>